<keyword evidence="2" id="KW-0677">Repeat</keyword>
<dbReference type="PROSITE" id="PS51450">
    <property type="entry name" value="LRR"/>
    <property type="match status" value="2"/>
</dbReference>
<feature type="region of interest" description="Disordered" evidence="3">
    <location>
        <begin position="377"/>
        <end position="408"/>
    </location>
</feature>
<dbReference type="Bgee" id="ENSOANG00000045010">
    <property type="expression patterns" value="Expressed in liver and 5 other cell types or tissues"/>
</dbReference>
<dbReference type="GO" id="GO:0006954">
    <property type="term" value="P:inflammatory response"/>
    <property type="evidence" value="ECO:0007669"/>
    <property type="project" value="Ensembl"/>
</dbReference>
<dbReference type="GO" id="GO:0006955">
    <property type="term" value="P:immune response"/>
    <property type="evidence" value="ECO:0000318"/>
    <property type="project" value="GO_Central"/>
</dbReference>
<dbReference type="InterPro" id="IPR032675">
    <property type="entry name" value="LRR_dom_sf"/>
</dbReference>
<reference evidence="6" key="3">
    <citation type="submission" date="2025-09" db="UniProtKB">
        <authorList>
            <consortium name="Ensembl"/>
        </authorList>
    </citation>
    <scope>IDENTIFICATION</scope>
    <source>
        <strain evidence="6">Glennie</strain>
    </source>
</reference>
<feature type="chain" id="PRO_5026007521" evidence="5">
    <location>
        <begin position="17"/>
        <end position="703"/>
    </location>
</feature>
<dbReference type="FunFam" id="3.80.10.10:FF:000226">
    <property type="entry name" value="leucine-rich repeat-containing protein 32 isoform X1"/>
    <property type="match status" value="1"/>
</dbReference>
<dbReference type="PANTHER" id="PTHR45712:SF30">
    <property type="entry name" value="LRRNT DOMAIN-CONTAINING PROTEIN"/>
    <property type="match status" value="1"/>
</dbReference>
<dbReference type="SUPFAM" id="SSF52047">
    <property type="entry name" value="RNI-like"/>
    <property type="match status" value="1"/>
</dbReference>
<dbReference type="KEGG" id="oaa:100085267"/>
<feature type="signal peptide" evidence="5">
    <location>
        <begin position="1"/>
        <end position="16"/>
    </location>
</feature>
<keyword evidence="5" id="KW-0732">Signal</keyword>
<dbReference type="FunFam" id="3.80.10.10:FF:000318">
    <property type="entry name" value="transforming growth factor beta activator LRRC32"/>
    <property type="match status" value="1"/>
</dbReference>
<dbReference type="SUPFAM" id="SSF52058">
    <property type="entry name" value="L domain-like"/>
    <property type="match status" value="1"/>
</dbReference>
<dbReference type="InterPro" id="IPR050333">
    <property type="entry name" value="SLRP"/>
</dbReference>
<dbReference type="PANTHER" id="PTHR45712">
    <property type="entry name" value="AGAP008170-PA"/>
    <property type="match status" value="1"/>
</dbReference>
<dbReference type="RefSeq" id="XP_039769284.1">
    <property type="nucleotide sequence ID" value="XM_039913350.1"/>
</dbReference>
<gene>
    <name evidence="6" type="primary">NRROS</name>
</gene>
<dbReference type="Ensembl" id="ENSOANT00000071206.1">
    <property type="protein sequence ID" value="ENSOANP00000043284.1"/>
    <property type="gene ID" value="ENSOANG00000045010.1"/>
</dbReference>
<dbReference type="GO" id="GO:0035583">
    <property type="term" value="P:sequestering of TGFbeta in extracellular matrix"/>
    <property type="evidence" value="ECO:0007669"/>
    <property type="project" value="Ensembl"/>
</dbReference>
<evidence type="ECO:0000313" key="6">
    <source>
        <dbReference type="Ensembl" id="ENSOANP00000043284.1"/>
    </source>
</evidence>
<dbReference type="GO" id="GO:0005615">
    <property type="term" value="C:extracellular space"/>
    <property type="evidence" value="ECO:0000318"/>
    <property type="project" value="GO_Central"/>
</dbReference>
<dbReference type="GeneTree" id="ENSGT00940000157975"/>
<dbReference type="InParanoid" id="A0A6I8NPZ7"/>
<dbReference type="Gene3D" id="3.80.10.10">
    <property type="entry name" value="Ribonuclease Inhibitor"/>
    <property type="match status" value="3"/>
</dbReference>
<sequence>MELLSFCLSLSSVFLAVEWRSGTGMTAGASQDACRLVDRSADCRRRGLTSPPTHLPPQLEELLLDDNPVQTLGGQLSSSYPRLGKLSASGCRLELIETGTFLGSARLRTLALADNALSTHAAATGAALRSLPALRRLDLSRNGLTEETAAVLLRNLSSLESLALARNSLMRLDPSVFAGLGNLRELDLQKNYIYEIEKGTFEGLGALERLDLAYNILPCIVDFELTQLRVLNVSNNILEWFLSSGRDAAFRLETLDLSHNRLLFFPLLPATSRLHTLLLADNEMSFYEAAAPGGAAPGGEARPRGREEVVQFLLLDGGLLSVTTVTLWEDWALGDLSSLRFLDLSRNQFRYLPAGFLHNLTALAHLDLNQNCLESLGLREDRPPGASPADPGPGRTPRGRGPAGEGAGAGAALPRLLRDLRFLNLSANRLRGLPAGFFAHAGNITTVDLSHNRIQLCPQPAGACVDFRDAASLRSLSLGGCGLVGLDAQTFRGTALTHLDLSENERALCRGGSALGPLAPTLRVLHLGRAGLGPNCTEPDLSRFRSLRVLGLAGNSLSDIPRALGRLALESLDLRRNGLAALPRRTVAERLPQSLRVLYLGQNPFDCCRVEGWDLLLSRPGLGLPDWARVLCNFSSRGFRVAELPEEVVRDCRWGRADPTLLYLVLLLPTCLTLLVACSVIFLTFKKPLLQVVKTRCHWSSIY</sequence>
<dbReference type="GO" id="GO:0141069">
    <property type="term" value="F:receptor ligand inhibitor activity"/>
    <property type="evidence" value="ECO:0007669"/>
    <property type="project" value="Ensembl"/>
</dbReference>
<keyword evidence="4" id="KW-0472">Membrane</keyword>
<dbReference type="InterPro" id="IPR001611">
    <property type="entry name" value="Leu-rich_rpt"/>
</dbReference>
<dbReference type="GO" id="GO:0009986">
    <property type="term" value="C:cell surface"/>
    <property type="evidence" value="ECO:0007669"/>
    <property type="project" value="Ensembl"/>
</dbReference>
<dbReference type="OrthoDB" id="676979at2759"/>
<evidence type="ECO:0000256" key="2">
    <source>
        <dbReference type="ARBA" id="ARBA00022737"/>
    </source>
</evidence>
<dbReference type="GO" id="GO:0014005">
    <property type="term" value="P:microglia development"/>
    <property type="evidence" value="ECO:0007669"/>
    <property type="project" value="Ensembl"/>
</dbReference>
<accession>A0A6I8NPZ7</accession>
<feature type="transmembrane region" description="Helical" evidence="4">
    <location>
        <begin position="661"/>
        <end position="685"/>
    </location>
</feature>
<keyword evidence="4" id="KW-1133">Transmembrane helix</keyword>
<evidence type="ECO:0000256" key="4">
    <source>
        <dbReference type="SAM" id="Phobius"/>
    </source>
</evidence>
<dbReference type="SMART" id="SM00369">
    <property type="entry name" value="LRR_TYP"/>
    <property type="match status" value="11"/>
</dbReference>
<evidence type="ECO:0000256" key="1">
    <source>
        <dbReference type="ARBA" id="ARBA00022614"/>
    </source>
</evidence>
<dbReference type="GO" id="GO:0005783">
    <property type="term" value="C:endoplasmic reticulum"/>
    <property type="evidence" value="ECO:0007669"/>
    <property type="project" value="Ensembl"/>
</dbReference>
<dbReference type="FunCoup" id="A0A6I8NPZ7">
    <property type="interactions" value="182"/>
</dbReference>
<keyword evidence="4" id="KW-0812">Transmembrane</keyword>
<dbReference type="Proteomes" id="UP000002279">
    <property type="component" value="Chromosome 1"/>
</dbReference>
<evidence type="ECO:0000256" key="5">
    <source>
        <dbReference type="SAM" id="SignalP"/>
    </source>
</evidence>
<keyword evidence="1" id="KW-0433">Leucine-rich repeat</keyword>
<reference evidence="6" key="2">
    <citation type="submission" date="2025-08" db="UniProtKB">
        <authorList>
            <consortium name="Ensembl"/>
        </authorList>
    </citation>
    <scope>IDENTIFICATION</scope>
    <source>
        <strain evidence="6">Glennie</strain>
    </source>
</reference>
<dbReference type="GO" id="GO:0006801">
    <property type="term" value="P:superoxide metabolic process"/>
    <property type="evidence" value="ECO:0007669"/>
    <property type="project" value="Ensembl"/>
</dbReference>
<dbReference type="InterPro" id="IPR003591">
    <property type="entry name" value="Leu-rich_rpt_typical-subtyp"/>
</dbReference>
<dbReference type="GeneID" id="100085267"/>
<dbReference type="Pfam" id="PF00560">
    <property type="entry name" value="LRR_1"/>
    <property type="match status" value="2"/>
</dbReference>
<keyword evidence="7" id="KW-1185">Reference proteome</keyword>
<dbReference type="AlphaFoldDB" id="A0A6I8NPZ7"/>
<evidence type="ECO:0000313" key="7">
    <source>
        <dbReference type="Proteomes" id="UP000002279"/>
    </source>
</evidence>
<dbReference type="GO" id="GO:0007179">
    <property type="term" value="P:transforming growth factor beta receptor signaling pathway"/>
    <property type="evidence" value="ECO:0000318"/>
    <property type="project" value="GO_Central"/>
</dbReference>
<dbReference type="Pfam" id="PF13855">
    <property type="entry name" value="LRR_8"/>
    <property type="match status" value="2"/>
</dbReference>
<proteinExistence type="predicted"/>
<feature type="compositionally biased region" description="Low complexity" evidence="3">
    <location>
        <begin position="387"/>
        <end position="400"/>
    </location>
</feature>
<evidence type="ECO:0000256" key="3">
    <source>
        <dbReference type="SAM" id="MobiDB-lite"/>
    </source>
</evidence>
<name>A0A6I8NPZ7_ORNAN</name>
<protein>
    <submittedName>
        <fullName evidence="6">Negative regulator of reactive oxygen species</fullName>
    </submittedName>
</protein>
<dbReference type="GO" id="GO:0050431">
    <property type="term" value="F:transforming growth factor beta binding"/>
    <property type="evidence" value="ECO:0000318"/>
    <property type="project" value="GO_Central"/>
</dbReference>
<reference evidence="6 7" key="1">
    <citation type="journal article" date="2008" name="Nature">
        <title>Genome analysis of the platypus reveals unique signatures of evolution.</title>
        <authorList>
            <person name="Warren W.C."/>
            <person name="Hillier L.W."/>
            <person name="Marshall Graves J.A."/>
            <person name="Birney E."/>
            <person name="Ponting C.P."/>
            <person name="Grutzner F."/>
            <person name="Belov K."/>
            <person name="Miller W."/>
            <person name="Clarke L."/>
            <person name="Chinwalla A.T."/>
            <person name="Yang S.P."/>
            <person name="Heger A."/>
            <person name="Locke D.P."/>
            <person name="Miethke P."/>
            <person name="Waters P.D."/>
            <person name="Veyrunes F."/>
            <person name="Fulton L."/>
            <person name="Fulton B."/>
            <person name="Graves T."/>
            <person name="Wallis J."/>
            <person name="Puente X.S."/>
            <person name="Lopez-Otin C."/>
            <person name="Ordonez G.R."/>
            <person name="Eichler E.E."/>
            <person name="Chen L."/>
            <person name="Cheng Z."/>
            <person name="Deakin J.E."/>
            <person name="Alsop A."/>
            <person name="Thompson K."/>
            <person name="Kirby P."/>
            <person name="Papenfuss A.T."/>
            <person name="Wakefield M.J."/>
            <person name="Olender T."/>
            <person name="Lancet D."/>
            <person name="Huttley G.A."/>
            <person name="Smit A.F."/>
            <person name="Pask A."/>
            <person name="Temple-Smith P."/>
            <person name="Batzer M.A."/>
            <person name="Walker J.A."/>
            <person name="Konkel M.K."/>
            <person name="Harris R.S."/>
            <person name="Whittington C.M."/>
            <person name="Wong E.S."/>
            <person name="Gemmell N.J."/>
            <person name="Buschiazzo E."/>
            <person name="Vargas Jentzsch I.M."/>
            <person name="Merkel A."/>
            <person name="Schmitz J."/>
            <person name="Zemann A."/>
            <person name="Churakov G."/>
            <person name="Kriegs J.O."/>
            <person name="Brosius J."/>
            <person name="Murchison E.P."/>
            <person name="Sachidanandam R."/>
            <person name="Smith C."/>
            <person name="Hannon G.J."/>
            <person name="Tsend-Ayush E."/>
            <person name="McMillan D."/>
            <person name="Attenborough R."/>
            <person name="Rens W."/>
            <person name="Ferguson-Smith M."/>
            <person name="Lefevre C.M."/>
            <person name="Sharp J.A."/>
            <person name="Nicholas K.R."/>
            <person name="Ray D.A."/>
            <person name="Kube M."/>
            <person name="Reinhardt R."/>
            <person name="Pringle T.H."/>
            <person name="Taylor J."/>
            <person name="Jones R.C."/>
            <person name="Nixon B."/>
            <person name="Dacheux J.L."/>
            <person name="Niwa H."/>
            <person name="Sekita Y."/>
            <person name="Huang X."/>
            <person name="Stark A."/>
            <person name="Kheradpour P."/>
            <person name="Kellis M."/>
            <person name="Flicek P."/>
            <person name="Chen Y."/>
            <person name="Webber C."/>
            <person name="Hardison R."/>
            <person name="Nelson J."/>
            <person name="Hallsworth-Pepin K."/>
            <person name="Delehaunty K."/>
            <person name="Markovic C."/>
            <person name="Minx P."/>
            <person name="Feng Y."/>
            <person name="Kremitzki C."/>
            <person name="Mitreva M."/>
            <person name="Glasscock J."/>
            <person name="Wylie T."/>
            <person name="Wohldmann P."/>
            <person name="Thiru P."/>
            <person name="Nhan M.N."/>
            <person name="Pohl C.S."/>
            <person name="Smith S.M."/>
            <person name="Hou S."/>
            <person name="Nefedov M."/>
            <person name="de Jong P.J."/>
            <person name="Renfree M.B."/>
            <person name="Mardis E.R."/>
            <person name="Wilson R.K."/>
        </authorList>
    </citation>
    <scope>NUCLEOTIDE SEQUENCE [LARGE SCALE GENOMIC DNA]</scope>
    <source>
        <strain evidence="6 7">Glennie</strain>
    </source>
</reference>
<dbReference type="OMA" id="DWAMVTC"/>
<dbReference type="CTD" id="375387"/>
<organism evidence="6 7">
    <name type="scientific">Ornithorhynchus anatinus</name>
    <name type="common">Duckbill platypus</name>
    <dbReference type="NCBI Taxonomy" id="9258"/>
    <lineage>
        <taxon>Eukaryota</taxon>
        <taxon>Metazoa</taxon>
        <taxon>Chordata</taxon>
        <taxon>Craniata</taxon>
        <taxon>Vertebrata</taxon>
        <taxon>Euteleostomi</taxon>
        <taxon>Mammalia</taxon>
        <taxon>Monotremata</taxon>
        <taxon>Ornithorhynchidae</taxon>
        <taxon>Ornithorhynchus</taxon>
    </lineage>
</organism>